<keyword evidence="6" id="KW-1185">Reference proteome</keyword>
<proteinExistence type="predicted"/>
<dbReference type="Proteomes" id="UP000440578">
    <property type="component" value="Unassembled WGS sequence"/>
</dbReference>
<dbReference type="OrthoDB" id="10027144at2759"/>
<dbReference type="PANTHER" id="PTHR10627:SF31">
    <property type="entry name" value="DODECA-SATELLITE-BINDING PROTEIN 1, ISOFORM A"/>
    <property type="match status" value="1"/>
</dbReference>
<sequence>MESQVTIEVEIPQKHHGTVMGARGMHVQKITQNHQVQIKFPDRADPNALPPAQNGSEESEAGPRRCDLIRVTGPEAACLAARDALLALVPITIEVEVPFDYHRFIIGQKGKGVRDMMRNFDVNISIPPAEELSNVIRITGTPDKSRSWTPEKADRELRSFTLTMRVNPDYHPKIIGRKGAVISKIRLDHEVNVQFPQKDSEEPDLITITGYEEKAHAAEAAIRQIVGDLESQSREELRIDPRVHARIIGGRGKNIRAIMNEFQVLDVRFPRYDDPEPDLVVITGAEDAVFECAERCGGFVVSGAPWAAAAAAAGGGRCSPASARSMAPTWPAPRISQLRRRGNRTPVVWGPRR</sequence>
<dbReference type="AlphaFoldDB" id="A0A6A4X572"/>
<keyword evidence="2" id="KW-0694">RNA-binding</keyword>
<feature type="domain" description="K Homology" evidence="4">
    <location>
        <begin position="3"/>
        <end position="90"/>
    </location>
</feature>
<feature type="domain" description="K Homology" evidence="4">
    <location>
        <begin position="158"/>
        <end position="227"/>
    </location>
</feature>
<evidence type="ECO:0000313" key="6">
    <source>
        <dbReference type="Proteomes" id="UP000440578"/>
    </source>
</evidence>
<dbReference type="InterPro" id="IPR004088">
    <property type="entry name" value="KH_dom_type_1"/>
</dbReference>
<dbReference type="GO" id="GO:0010468">
    <property type="term" value="P:regulation of gene expression"/>
    <property type="evidence" value="ECO:0007669"/>
    <property type="project" value="UniProtKB-ARBA"/>
</dbReference>
<evidence type="ECO:0000256" key="1">
    <source>
        <dbReference type="ARBA" id="ARBA00022737"/>
    </source>
</evidence>
<dbReference type="Gene3D" id="3.30.1370.10">
    <property type="entry name" value="K Homology domain, type 1"/>
    <property type="match status" value="4"/>
</dbReference>
<protein>
    <submittedName>
        <fullName evidence="5">Vigilin</fullName>
    </submittedName>
</protein>
<comment type="caution">
    <text evidence="5">The sequence shown here is derived from an EMBL/GenBank/DDBJ whole genome shotgun (WGS) entry which is preliminary data.</text>
</comment>
<dbReference type="PANTHER" id="PTHR10627">
    <property type="entry name" value="SCP160"/>
    <property type="match status" value="1"/>
</dbReference>
<evidence type="ECO:0000313" key="5">
    <source>
        <dbReference type="EMBL" id="KAF0314417.1"/>
    </source>
</evidence>
<evidence type="ECO:0000259" key="4">
    <source>
        <dbReference type="SMART" id="SM00322"/>
    </source>
</evidence>
<dbReference type="CDD" id="cd22417">
    <property type="entry name" value="KH-I_Vigilin_rpt14"/>
    <property type="match status" value="1"/>
</dbReference>
<feature type="region of interest" description="Disordered" evidence="3">
    <location>
        <begin position="42"/>
        <end position="63"/>
    </location>
</feature>
<dbReference type="EMBL" id="VIIS01000022">
    <property type="protein sequence ID" value="KAF0314417.1"/>
    <property type="molecule type" value="Genomic_DNA"/>
</dbReference>
<accession>A0A6A4X572</accession>
<dbReference type="InterPro" id="IPR004087">
    <property type="entry name" value="KH_dom"/>
</dbReference>
<feature type="domain" description="K Homology" evidence="4">
    <location>
        <begin position="231"/>
        <end position="301"/>
    </location>
</feature>
<keyword evidence="1" id="KW-0677">Repeat</keyword>
<dbReference type="GO" id="GO:0003729">
    <property type="term" value="F:mRNA binding"/>
    <property type="evidence" value="ECO:0007669"/>
    <property type="project" value="TreeGrafter"/>
</dbReference>
<dbReference type="SUPFAM" id="SSF54791">
    <property type="entry name" value="Eukaryotic type KH-domain (KH-domain type I)"/>
    <property type="match status" value="4"/>
</dbReference>
<reference evidence="5 6" key="1">
    <citation type="submission" date="2019-07" db="EMBL/GenBank/DDBJ databases">
        <title>Draft genome assembly of a fouling barnacle, Amphibalanus amphitrite (Darwin, 1854): The first reference genome for Thecostraca.</title>
        <authorList>
            <person name="Kim W."/>
        </authorList>
    </citation>
    <scope>NUCLEOTIDE SEQUENCE [LARGE SCALE GENOMIC DNA]</scope>
    <source>
        <strain evidence="5">SNU_AA5</strain>
        <tissue evidence="5">Soma without cirri and trophi</tissue>
    </source>
</reference>
<dbReference type="PROSITE" id="PS50084">
    <property type="entry name" value="KH_TYPE_1"/>
    <property type="match status" value="4"/>
</dbReference>
<evidence type="ECO:0000256" key="2">
    <source>
        <dbReference type="PROSITE-ProRule" id="PRU00117"/>
    </source>
</evidence>
<name>A0A6A4X572_AMPAM</name>
<dbReference type="SMART" id="SM00322">
    <property type="entry name" value="KH"/>
    <property type="match status" value="4"/>
</dbReference>
<gene>
    <name evidence="5" type="primary">Hdlbp_0</name>
    <name evidence="5" type="ORF">FJT64_015129</name>
</gene>
<evidence type="ECO:0000256" key="3">
    <source>
        <dbReference type="SAM" id="MobiDB-lite"/>
    </source>
</evidence>
<dbReference type="InterPro" id="IPR036612">
    <property type="entry name" value="KH_dom_type_1_sf"/>
</dbReference>
<dbReference type="Pfam" id="PF00013">
    <property type="entry name" value="KH_1"/>
    <property type="match status" value="4"/>
</dbReference>
<organism evidence="5 6">
    <name type="scientific">Amphibalanus amphitrite</name>
    <name type="common">Striped barnacle</name>
    <name type="synonym">Balanus amphitrite</name>
    <dbReference type="NCBI Taxonomy" id="1232801"/>
    <lineage>
        <taxon>Eukaryota</taxon>
        <taxon>Metazoa</taxon>
        <taxon>Ecdysozoa</taxon>
        <taxon>Arthropoda</taxon>
        <taxon>Crustacea</taxon>
        <taxon>Multicrustacea</taxon>
        <taxon>Cirripedia</taxon>
        <taxon>Thoracica</taxon>
        <taxon>Thoracicalcarea</taxon>
        <taxon>Balanomorpha</taxon>
        <taxon>Balanoidea</taxon>
        <taxon>Balanidae</taxon>
        <taxon>Amphibalaninae</taxon>
        <taxon>Amphibalanus</taxon>
    </lineage>
</organism>
<feature type="domain" description="K Homology" evidence="4">
    <location>
        <begin position="91"/>
        <end position="157"/>
    </location>
</feature>